<dbReference type="InterPro" id="IPR017850">
    <property type="entry name" value="Alkaline_phosphatase_core_sf"/>
</dbReference>
<organism evidence="6 7">
    <name type="scientific">Chromatocurvus halotolerans</name>
    <dbReference type="NCBI Taxonomy" id="1132028"/>
    <lineage>
        <taxon>Bacteria</taxon>
        <taxon>Pseudomonadati</taxon>
        <taxon>Pseudomonadota</taxon>
        <taxon>Gammaproteobacteria</taxon>
        <taxon>Cellvibrionales</taxon>
        <taxon>Halieaceae</taxon>
        <taxon>Chromatocurvus</taxon>
    </lineage>
</organism>
<protein>
    <submittedName>
        <fullName evidence="6">Sulfatase-like protein</fullName>
    </submittedName>
</protein>
<dbReference type="InterPro" id="IPR050738">
    <property type="entry name" value="Sulfatase"/>
</dbReference>
<dbReference type="PANTHER" id="PTHR42693:SF53">
    <property type="entry name" value="ENDO-4-O-SULFATASE"/>
    <property type="match status" value="1"/>
</dbReference>
<dbReference type="Gene3D" id="3.40.720.10">
    <property type="entry name" value="Alkaline Phosphatase, subunit A"/>
    <property type="match status" value="2"/>
</dbReference>
<comment type="similarity">
    <text evidence="1">Belongs to the sulfatase family.</text>
</comment>
<dbReference type="AlphaFoldDB" id="A0A4R2L2E1"/>
<comment type="caution">
    <text evidence="6">The sequence shown here is derived from an EMBL/GenBank/DDBJ whole genome shotgun (WGS) entry which is preliminary data.</text>
</comment>
<feature type="domain" description="Sulfatase N-terminal" evidence="5">
    <location>
        <begin position="55"/>
        <end position="170"/>
    </location>
</feature>
<dbReference type="InterPro" id="IPR000917">
    <property type="entry name" value="Sulfatase_N"/>
</dbReference>
<dbReference type="Proteomes" id="UP000294980">
    <property type="component" value="Unassembled WGS sequence"/>
</dbReference>
<dbReference type="PROSITE" id="PS51257">
    <property type="entry name" value="PROKAR_LIPOPROTEIN"/>
    <property type="match status" value="1"/>
</dbReference>
<sequence>MLRISSQRLRDAVLSAAFLLATLTACSDSSDSTPTVPATAPVLPADPEREPASTPNILFIVMDDLGVDQLPAFGYGGQTPARTPNIDSIAESGVRFRNAWSMPTCSPSRAAFFEGRFPFRTDVRNAIVSTDLANSQVSPFEVTIPKVLKQQGYLNAVVGKMHISGSDLNPANHPLGDSVMRELGWDYFEGYLDGGPFPIDSTAGGVADADIHRCGFVPNVQDDPLHGADAGACYQPDGTCSSLGLADYHTPGRLCLERGGILDPGASCQSSVPAHINFNKQNGYYTAEWVINSEDGSDTVIPASDGRSRGYRTTMETDRAVGWIRRQPVDQPWMLSVGYSAIHTPIQPPPEALLPQDAEPAGGFDCETVAQQRVLSNQMLEAMDREIGRLLVETGLAQENSDGTLRYRPEETNTAIVVVGDNGTYGPSVKGPFNPTLAKGFPYQTGIWVPVLVAGPMVVEPDRDVPHMVNLTDLFSLFAELGEANIRDELPASRQIDAVSMLPYLTEPGRESIREVNYSALGTNLSSTEAALPPPCVIAAYNMCVQLFPQQGVCADQGGTWYGPDGAAGPEGVSSCC</sequence>
<dbReference type="RefSeq" id="WP_117319118.1">
    <property type="nucleotide sequence ID" value="NZ_QQSW01000019.1"/>
</dbReference>
<keyword evidence="7" id="KW-1185">Reference proteome</keyword>
<evidence type="ECO:0000313" key="7">
    <source>
        <dbReference type="Proteomes" id="UP000294980"/>
    </source>
</evidence>
<feature type="region of interest" description="Disordered" evidence="3">
    <location>
        <begin position="27"/>
        <end position="51"/>
    </location>
</feature>
<dbReference type="OrthoDB" id="9803751at2"/>
<evidence type="ECO:0000256" key="1">
    <source>
        <dbReference type="ARBA" id="ARBA00008779"/>
    </source>
</evidence>
<keyword evidence="4" id="KW-0732">Signal</keyword>
<evidence type="ECO:0000313" key="6">
    <source>
        <dbReference type="EMBL" id="TCO73235.1"/>
    </source>
</evidence>
<dbReference type="SUPFAM" id="SSF53649">
    <property type="entry name" value="Alkaline phosphatase-like"/>
    <property type="match status" value="1"/>
</dbReference>
<evidence type="ECO:0000256" key="4">
    <source>
        <dbReference type="SAM" id="SignalP"/>
    </source>
</evidence>
<gene>
    <name evidence="6" type="ORF">EV688_11671</name>
</gene>
<dbReference type="PANTHER" id="PTHR42693">
    <property type="entry name" value="ARYLSULFATASE FAMILY MEMBER"/>
    <property type="match status" value="1"/>
</dbReference>
<dbReference type="EMBL" id="SLWX01000016">
    <property type="protein sequence ID" value="TCO73235.1"/>
    <property type="molecule type" value="Genomic_DNA"/>
</dbReference>
<reference evidence="6 7" key="1">
    <citation type="submission" date="2019-03" db="EMBL/GenBank/DDBJ databases">
        <title>Genomic Encyclopedia of Type Strains, Phase IV (KMG-IV): sequencing the most valuable type-strain genomes for metagenomic binning, comparative biology and taxonomic classification.</title>
        <authorList>
            <person name="Goeker M."/>
        </authorList>
    </citation>
    <scope>NUCLEOTIDE SEQUENCE [LARGE SCALE GENOMIC DNA]</scope>
    <source>
        <strain evidence="6 7">DSM 23344</strain>
    </source>
</reference>
<evidence type="ECO:0000256" key="2">
    <source>
        <dbReference type="ARBA" id="ARBA00022801"/>
    </source>
</evidence>
<evidence type="ECO:0000259" key="5">
    <source>
        <dbReference type="Pfam" id="PF00884"/>
    </source>
</evidence>
<feature type="chain" id="PRO_5020229364" evidence="4">
    <location>
        <begin position="28"/>
        <end position="577"/>
    </location>
</feature>
<evidence type="ECO:0000256" key="3">
    <source>
        <dbReference type="SAM" id="MobiDB-lite"/>
    </source>
</evidence>
<dbReference type="Pfam" id="PF00884">
    <property type="entry name" value="Sulfatase"/>
    <property type="match status" value="1"/>
</dbReference>
<accession>A0A4R2L2E1</accession>
<proteinExistence type="inferred from homology"/>
<name>A0A4R2L2E1_9GAMM</name>
<dbReference type="GO" id="GO:0004065">
    <property type="term" value="F:arylsulfatase activity"/>
    <property type="evidence" value="ECO:0007669"/>
    <property type="project" value="TreeGrafter"/>
</dbReference>
<keyword evidence="2" id="KW-0378">Hydrolase</keyword>
<feature type="signal peptide" evidence="4">
    <location>
        <begin position="1"/>
        <end position="27"/>
    </location>
</feature>
<feature type="compositionally biased region" description="Low complexity" evidence="3">
    <location>
        <begin position="27"/>
        <end position="45"/>
    </location>
</feature>